<organism evidence="14 15">
    <name type="scientific">Dysgonomonas capnocytophagoides</name>
    <dbReference type="NCBI Taxonomy" id="45254"/>
    <lineage>
        <taxon>Bacteria</taxon>
        <taxon>Pseudomonadati</taxon>
        <taxon>Bacteroidota</taxon>
        <taxon>Bacteroidia</taxon>
        <taxon>Bacteroidales</taxon>
        <taxon>Dysgonomonadaceae</taxon>
        <taxon>Dysgonomonas</taxon>
    </lineage>
</organism>
<dbReference type="PROSITE" id="PS00659">
    <property type="entry name" value="GLYCOSYL_HYDROL_F5"/>
    <property type="match status" value="1"/>
</dbReference>
<dbReference type="SUPFAM" id="SSF51445">
    <property type="entry name" value="(Trans)glycosidases"/>
    <property type="match status" value="1"/>
</dbReference>
<dbReference type="Gene3D" id="2.60.40.1180">
    <property type="entry name" value="Golgi alpha-mannosidase II"/>
    <property type="match status" value="1"/>
</dbReference>
<evidence type="ECO:0000313" key="15">
    <source>
        <dbReference type="Proteomes" id="UP000297861"/>
    </source>
</evidence>
<keyword evidence="11" id="KW-0732">Signal</keyword>
<dbReference type="CDD" id="cd03143">
    <property type="entry name" value="A4_beta-galactosidase_middle_domain"/>
    <property type="match status" value="1"/>
</dbReference>
<feature type="chain" id="PRO_5021452700" description="Beta-galactosidase" evidence="11">
    <location>
        <begin position="21"/>
        <end position="694"/>
    </location>
</feature>
<reference evidence="14 15" key="1">
    <citation type="submission" date="2019-03" db="EMBL/GenBank/DDBJ databases">
        <title>San Antonio Military Medical Center submission to MRSN (WRAIR), pending publication.</title>
        <authorList>
            <person name="Blyth D.M."/>
            <person name="Mccarthy S.L."/>
            <person name="Schall S.E."/>
            <person name="Stam J.A."/>
            <person name="Ong A.C."/>
            <person name="Mcgann P.T."/>
        </authorList>
    </citation>
    <scope>NUCLEOTIDE SEQUENCE [LARGE SCALE GENOMIC DNA]</scope>
    <source>
        <strain evidence="14 15">MRSN571793</strain>
    </source>
</reference>
<dbReference type="Gene3D" id="3.20.20.80">
    <property type="entry name" value="Glycosidases"/>
    <property type="match status" value="1"/>
</dbReference>
<evidence type="ECO:0000256" key="8">
    <source>
        <dbReference type="PIRNR" id="PIRNR001084"/>
    </source>
</evidence>
<feature type="signal peptide" evidence="11">
    <location>
        <begin position="1"/>
        <end position="20"/>
    </location>
</feature>
<evidence type="ECO:0000256" key="5">
    <source>
        <dbReference type="ARBA" id="ARBA00022801"/>
    </source>
</evidence>
<dbReference type="PANTHER" id="PTHR36447:SF2">
    <property type="entry name" value="BETA-GALACTOSIDASE YESZ"/>
    <property type="match status" value="1"/>
</dbReference>
<dbReference type="STRING" id="1121485.GCA_000426485_01438"/>
<evidence type="ECO:0000259" key="13">
    <source>
        <dbReference type="Pfam" id="PF08532"/>
    </source>
</evidence>
<dbReference type="PANTHER" id="PTHR36447">
    <property type="entry name" value="BETA-GALACTOSIDASE GANA"/>
    <property type="match status" value="1"/>
</dbReference>
<comment type="similarity">
    <text evidence="2 8">Belongs to the glycosyl hydrolase 42 family.</text>
</comment>
<dbReference type="InterPro" id="IPR018087">
    <property type="entry name" value="Glyco_hydro_5_CS"/>
</dbReference>
<evidence type="ECO:0000256" key="6">
    <source>
        <dbReference type="ARBA" id="ARBA00022833"/>
    </source>
</evidence>
<name>A0A4Y8KZF0_9BACT</name>
<dbReference type="GO" id="GO:0005975">
    <property type="term" value="P:carbohydrate metabolic process"/>
    <property type="evidence" value="ECO:0007669"/>
    <property type="project" value="InterPro"/>
</dbReference>
<gene>
    <name evidence="14" type="ORF">E2605_13070</name>
</gene>
<keyword evidence="5 8" id="KW-0378">Hydrolase</keyword>
<proteinExistence type="inferred from homology"/>
<protein>
    <recommendedName>
        <fullName evidence="3 8">Beta-galactosidase</fullName>
        <shortName evidence="8">Beta-gal</shortName>
        <ecNumber evidence="3 8">3.2.1.23</ecNumber>
    </recommendedName>
</protein>
<sequence>MKKLSVLFCSFIASILFMQASDRDPHQFFPDKDLSLVGVYYYPEHWEQSQWVRDFKQIKDLGFEFVHFAEFAWAQIEPSEGVYDFAWLDKAVDLADKNGLKVIMCTSTATPPVWLVRKYPEVLIEREDGTKWDHGSRQHPSVSNTFFREYSLKTIDKLAQHYGKDTRIIGWQLDNEPRVSADYGQVAQQRFRDWLRNRYTTIGALNKAWGTAFWSQVYSDFSEVNIPRMSQQFMNAHQKLDFKRFITDEMASFLDDQTRVIRKYSIPQQWITTNYIPEYSDGHVRKSDELDFHSYTRYMVFGENYGIGRKGYRLGPVERIAKANDFFRPIDGVYGVMELQPGQVNWGQINSQPLPGAVRLWLWHVFAGGSKFACTYRYRQPIYGTELYHYGIVGPDGVTPTPGGLEYSEFIKEIKQLRKEYKTGAKNPESYEKRRTAILFNHENSWEMEQNKQTTEWDTEKHIDKYYDALKNFGAPVDFIDERADFSKYTTMIVPAYEMLDKELVERWRRYAEQGGNLVLTCRTGHKTRNGQLWEAPFAEPIYPLIGAKIDFYDLLQPSTPDQVVFDGKRYDWTSWGEILIPDTDTQTWAAYEGDYYAGRPAIITHRLGKGTVTYVGVDSKDGEMEKAVLKKLYGQLNIPLLDLAPGLHIEYRDGFGIAVNYSDKTLSLPLNPNVKYIFGGKEIKTAGVSVWKE</sequence>
<evidence type="ECO:0000259" key="12">
    <source>
        <dbReference type="Pfam" id="PF02449"/>
    </source>
</evidence>
<comment type="caution">
    <text evidence="14">The sequence shown here is derived from an EMBL/GenBank/DDBJ whole genome shotgun (WGS) entry which is preliminary data.</text>
</comment>
<keyword evidence="4" id="KW-0479">Metal-binding</keyword>
<keyword evidence="6" id="KW-0862">Zinc</keyword>
<dbReference type="InterPro" id="IPR013738">
    <property type="entry name" value="Beta_galactosidase_Trimer"/>
</dbReference>
<keyword evidence="7 8" id="KW-0326">Glycosidase</keyword>
<dbReference type="EC" id="3.2.1.23" evidence="3 8"/>
<dbReference type="AlphaFoldDB" id="A0A4Y8KZF0"/>
<dbReference type="Pfam" id="PF08532">
    <property type="entry name" value="Glyco_hydro_42M"/>
    <property type="match status" value="1"/>
</dbReference>
<evidence type="ECO:0000256" key="9">
    <source>
        <dbReference type="PIRSR" id="PIRSR001084-1"/>
    </source>
</evidence>
<feature type="active site" description="Nucleophile" evidence="9">
    <location>
        <position position="338"/>
    </location>
</feature>
<evidence type="ECO:0000256" key="4">
    <source>
        <dbReference type="ARBA" id="ARBA00022723"/>
    </source>
</evidence>
<feature type="binding site" evidence="10">
    <location>
        <position position="137"/>
    </location>
    <ligand>
        <name>substrate</name>
    </ligand>
</feature>
<evidence type="ECO:0000256" key="1">
    <source>
        <dbReference type="ARBA" id="ARBA00001412"/>
    </source>
</evidence>
<comment type="catalytic activity">
    <reaction evidence="1 8">
        <text>Hydrolysis of terminal non-reducing beta-D-galactose residues in beta-D-galactosides.</text>
        <dbReference type="EC" id="3.2.1.23"/>
    </reaction>
</comment>
<dbReference type="SUPFAM" id="SSF52317">
    <property type="entry name" value="Class I glutamine amidotransferase-like"/>
    <property type="match status" value="1"/>
</dbReference>
<dbReference type="GO" id="GO:0009341">
    <property type="term" value="C:beta-galactosidase complex"/>
    <property type="evidence" value="ECO:0007669"/>
    <property type="project" value="InterPro"/>
</dbReference>
<dbReference type="Pfam" id="PF02449">
    <property type="entry name" value="Glyco_hydro_42"/>
    <property type="match status" value="1"/>
</dbReference>
<dbReference type="SUPFAM" id="SSF51011">
    <property type="entry name" value="Glycosyl hydrolase domain"/>
    <property type="match status" value="1"/>
</dbReference>
<dbReference type="OrthoDB" id="9800974at2"/>
<dbReference type="Proteomes" id="UP000297861">
    <property type="component" value="Unassembled WGS sequence"/>
</dbReference>
<accession>A0A4Y8KZF0</accession>
<evidence type="ECO:0000313" key="14">
    <source>
        <dbReference type="EMBL" id="TFD95345.1"/>
    </source>
</evidence>
<dbReference type="GO" id="GO:0046872">
    <property type="term" value="F:metal ion binding"/>
    <property type="evidence" value="ECO:0007669"/>
    <property type="project" value="UniProtKB-KW"/>
</dbReference>
<dbReference type="InterPro" id="IPR013529">
    <property type="entry name" value="Glyco_hydro_42_N"/>
</dbReference>
<evidence type="ECO:0000256" key="2">
    <source>
        <dbReference type="ARBA" id="ARBA00005940"/>
    </source>
</evidence>
<evidence type="ECO:0000256" key="10">
    <source>
        <dbReference type="PIRSR" id="PIRSR001084-2"/>
    </source>
</evidence>
<evidence type="ECO:0000256" key="11">
    <source>
        <dbReference type="SAM" id="SignalP"/>
    </source>
</evidence>
<dbReference type="RefSeq" id="WP_134436748.1">
    <property type="nucleotide sequence ID" value="NZ_SOML01000008.1"/>
</dbReference>
<keyword evidence="15" id="KW-1185">Reference proteome</keyword>
<feature type="binding site" evidence="10">
    <location>
        <position position="175"/>
    </location>
    <ligand>
        <name>substrate</name>
    </ligand>
</feature>
<evidence type="ECO:0000256" key="7">
    <source>
        <dbReference type="ARBA" id="ARBA00023295"/>
    </source>
</evidence>
<feature type="domain" description="Beta-galactosidase trimerisation" evidence="13">
    <location>
        <begin position="435"/>
        <end position="637"/>
    </location>
</feature>
<feature type="binding site" evidence="10">
    <location>
        <position position="346"/>
    </location>
    <ligand>
        <name>substrate</name>
    </ligand>
</feature>
<feature type="domain" description="Glycoside hydrolase family 42 N-terminal" evidence="12">
    <location>
        <begin position="41"/>
        <end position="417"/>
    </location>
</feature>
<dbReference type="Gene3D" id="3.40.50.880">
    <property type="match status" value="1"/>
</dbReference>
<dbReference type="PIRSF" id="PIRSF001084">
    <property type="entry name" value="B-galactosidase"/>
    <property type="match status" value="1"/>
</dbReference>
<evidence type="ECO:0000256" key="3">
    <source>
        <dbReference type="ARBA" id="ARBA00012756"/>
    </source>
</evidence>
<dbReference type="EMBL" id="SOML01000008">
    <property type="protein sequence ID" value="TFD95345.1"/>
    <property type="molecule type" value="Genomic_DNA"/>
</dbReference>
<dbReference type="InterPro" id="IPR029062">
    <property type="entry name" value="Class_I_gatase-like"/>
</dbReference>
<dbReference type="InterPro" id="IPR017853">
    <property type="entry name" value="GH"/>
</dbReference>
<dbReference type="InterPro" id="IPR013780">
    <property type="entry name" value="Glyco_hydro_b"/>
</dbReference>
<feature type="active site" description="Proton donor" evidence="9">
    <location>
        <position position="176"/>
    </location>
</feature>
<dbReference type="InterPro" id="IPR003476">
    <property type="entry name" value="Glyco_hydro_42"/>
</dbReference>
<dbReference type="GO" id="GO:0004565">
    <property type="term" value="F:beta-galactosidase activity"/>
    <property type="evidence" value="ECO:0007669"/>
    <property type="project" value="UniProtKB-EC"/>
</dbReference>